<evidence type="ECO:0000313" key="3">
    <source>
        <dbReference type="EMBL" id="CAI9100157.1"/>
    </source>
</evidence>
<dbReference type="Pfam" id="PF13041">
    <property type="entry name" value="PPR_2"/>
    <property type="match status" value="2"/>
</dbReference>
<dbReference type="PANTHER" id="PTHR47926">
    <property type="entry name" value="PENTATRICOPEPTIDE REPEAT-CONTAINING PROTEIN"/>
    <property type="match status" value="1"/>
</dbReference>
<dbReference type="Pfam" id="PF13812">
    <property type="entry name" value="PPR_3"/>
    <property type="match status" value="1"/>
</dbReference>
<feature type="repeat" description="PPR" evidence="2">
    <location>
        <begin position="575"/>
        <end position="610"/>
    </location>
</feature>
<name>A0AAV1D050_OLDCO</name>
<evidence type="ECO:0000313" key="4">
    <source>
        <dbReference type="Proteomes" id="UP001161247"/>
    </source>
</evidence>
<evidence type="ECO:0000256" key="1">
    <source>
        <dbReference type="ARBA" id="ARBA00022737"/>
    </source>
</evidence>
<dbReference type="GO" id="GO:0009451">
    <property type="term" value="P:RNA modification"/>
    <property type="evidence" value="ECO:0007669"/>
    <property type="project" value="InterPro"/>
</dbReference>
<dbReference type="FunFam" id="1.25.40.10:FF:000453">
    <property type="entry name" value="Pentatricopeptide repeat-containing protein mitochondrial"/>
    <property type="match status" value="1"/>
</dbReference>
<dbReference type="EMBL" id="OX459120">
    <property type="protein sequence ID" value="CAI9100157.1"/>
    <property type="molecule type" value="Genomic_DNA"/>
</dbReference>
<dbReference type="SUPFAM" id="SSF48452">
    <property type="entry name" value="TPR-like"/>
    <property type="match status" value="2"/>
</dbReference>
<feature type="repeat" description="PPR" evidence="2">
    <location>
        <begin position="540"/>
        <end position="574"/>
    </location>
</feature>
<dbReference type="Gene3D" id="1.25.40.10">
    <property type="entry name" value="Tetratricopeptide repeat domain"/>
    <property type="match status" value="5"/>
</dbReference>
<dbReference type="FunFam" id="1.25.40.10:FF:000351">
    <property type="entry name" value="Pentatricopeptide repeat-containing protein"/>
    <property type="match status" value="1"/>
</dbReference>
<dbReference type="InterPro" id="IPR046849">
    <property type="entry name" value="E2_motif"/>
</dbReference>
<dbReference type="NCBIfam" id="TIGR00756">
    <property type="entry name" value="PPR"/>
    <property type="match status" value="4"/>
</dbReference>
<proteinExistence type="predicted"/>
<dbReference type="InterPro" id="IPR046848">
    <property type="entry name" value="E_motif"/>
</dbReference>
<feature type="repeat" description="PPR" evidence="2">
    <location>
        <begin position="240"/>
        <end position="275"/>
    </location>
</feature>
<dbReference type="AlphaFoldDB" id="A0AAV1D050"/>
<dbReference type="Pfam" id="PF01535">
    <property type="entry name" value="PPR"/>
    <property type="match status" value="4"/>
</dbReference>
<accession>A0AAV1D050</accession>
<dbReference type="PANTHER" id="PTHR47926:SF524">
    <property type="entry name" value="(WILD MALAYSIAN BANANA) HYPOTHETICAL PROTEIN"/>
    <property type="match status" value="1"/>
</dbReference>
<dbReference type="PROSITE" id="PS51375">
    <property type="entry name" value="PPR"/>
    <property type="match status" value="4"/>
</dbReference>
<dbReference type="InterPro" id="IPR002885">
    <property type="entry name" value="PPR_rpt"/>
</dbReference>
<gene>
    <name evidence="3" type="ORF">OLC1_LOCUS10058</name>
</gene>
<dbReference type="InterPro" id="IPR011990">
    <property type="entry name" value="TPR-like_helical_dom_sf"/>
</dbReference>
<reference evidence="3" key="1">
    <citation type="submission" date="2023-03" db="EMBL/GenBank/DDBJ databases">
        <authorList>
            <person name="Julca I."/>
        </authorList>
    </citation>
    <scope>NUCLEOTIDE SEQUENCE</scope>
</reference>
<organism evidence="3 4">
    <name type="scientific">Oldenlandia corymbosa var. corymbosa</name>
    <dbReference type="NCBI Taxonomy" id="529605"/>
    <lineage>
        <taxon>Eukaryota</taxon>
        <taxon>Viridiplantae</taxon>
        <taxon>Streptophyta</taxon>
        <taxon>Embryophyta</taxon>
        <taxon>Tracheophyta</taxon>
        <taxon>Spermatophyta</taxon>
        <taxon>Magnoliopsida</taxon>
        <taxon>eudicotyledons</taxon>
        <taxon>Gunneridae</taxon>
        <taxon>Pentapetalae</taxon>
        <taxon>asterids</taxon>
        <taxon>lamiids</taxon>
        <taxon>Gentianales</taxon>
        <taxon>Rubiaceae</taxon>
        <taxon>Rubioideae</taxon>
        <taxon>Spermacoceae</taxon>
        <taxon>Hedyotis-Oldenlandia complex</taxon>
        <taxon>Oldenlandia</taxon>
    </lineage>
</organism>
<keyword evidence="1" id="KW-0677">Repeat</keyword>
<dbReference type="FunFam" id="1.25.40.10:FF:000573">
    <property type="entry name" value="Pentatricopeptide repeat-containing protein mitochondrial"/>
    <property type="match status" value="1"/>
</dbReference>
<feature type="repeat" description="PPR" evidence="2">
    <location>
        <begin position="677"/>
        <end position="711"/>
    </location>
</feature>
<protein>
    <submittedName>
        <fullName evidence="3">OLC1v1037097C1</fullName>
    </submittedName>
</protein>
<dbReference type="Pfam" id="PF20430">
    <property type="entry name" value="Eplus_motif"/>
    <property type="match status" value="1"/>
</dbReference>
<sequence length="770" mass="85973">MIARQLKLNTLYSRPIQVVRVVNYLRAFHNEGVLFDRIPQPSYGSSGHSMLDLVRANDKPKVLEIFKMQLQWGLSEIGEVEVALALKACRNYPNVGIQIHGFAVATGLISRVSVSNSLMNMYCKSGHFDRAFCIFNKLENPDTVSYNTLLSGFQDAEEALDFACHCHSMGVVFDAVSCTVCLSLSVGTENFCFGIQLHGLLLKLGLESELFVGNALVTLYSKWGKIMEAERAFCQIPSKDLVSWNAMISGYAQEGTYDFEAMLGFIQMVRESRKLDHVSLASVVSACGHERNLEFGRQVHCLIIKRGREKDVSVGNNLMSMYWKCDLVEEAKLVFGRMGDRDVVSCTTMISIDEEDAVNIFKNMRKEEVYPNEVTFVGLLRAITVKVMKLEGLMVHALCIKMNFLSNVNVANCFVTMYAKFESMMDSLKIFEELDDRETVSWNALISGYAQNGMYHDALETFLSASLEVQPNAYTFGSVLHAIGSSESVSLLYGQACHAYLLKLGLNFNPMVSGALLDMYAKRGNICESLKVFHEHGEKNQVAWTAIISAYSRHGDYESVMNLFDEMRDKGVKPDSITFLSVLTACGRKGMVDTGFQIFNSMLRDHSIDPSPEHYSCMVDMLGRAGRLKEAEKLMDQIPGGPGLSVLFSLLGSCRVYGNVDLASRLTDTLIEMEPNNSGSYVLMSNLFAEKGLWEKAAKMRKGMRNKGVKKEIGFSWVDAGSANDSLYMHGFSAGDKSHPKSEEIYEMAEGLGSEMMYVEEETETEIHCY</sequence>
<keyword evidence="4" id="KW-1185">Reference proteome</keyword>
<evidence type="ECO:0000256" key="2">
    <source>
        <dbReference type="PROSITE-ProRule" id="PRU00708"/>
    </source>
</evidence>
<dbReference type="Pfam" id="PF20431">
    <property type="entry name" value="E_motif"/>
    <property type="match status" value="1"/>
</dbReference>
<dbReference type="Proteomes" id="UP001161247">
    <property type="component" value="Chromosome 3"/>
</dbReference>
<dbReference type="GO" id="GO:0003723">
    <property type="term" value="F:RNA binding"/>
    <property type="evidence" value="ECO:0007669"/>
    <property type="project" value="InterPro"/>
</dbReference>
<dbReference type="InterPro" id="IPR046960">
    <property type="entry name" value="PPR_At4g14850-like_plant"/>
</dbReference>